<evidence type="ECO:0000313" key="7">
    <source>
        <dbReference type="EMBL" id="GMI26516.1"/>
    </source>
</evidence>
<dbReference type="Gene3D" id="1.10.287.1490">
    <property type="match status" value="1"/>
</dbReference>
<dbReference type="SMART" id="SM00129">
    <property type="entry name" value="KISc"/>
    <property type="match status" value="1"/>
</dbReference>
<comment type="caution">
    <text evidence="7">The sequence shown here is derived from an EMBL/GenBank/DDBJ whole genome shotgun (WGS) entry which is preliminary data.</text>
</comment>
<keyword evidence="4" id="KW-0175">Coiled coil</keyword>
<evidence type="ECO:0000256" key="4">
    <source>
        <dbReference type="SAM" id="Coils"/>
    </source>
</evidence>
<name>A0ABQ6MI52_9STRA</name>
<evidence type="ECO:0000256" key="3">
    <source>
        <dbReference type="PROSITE-ProRule" id="PRU00283"/>
    </source>
</evidence>
<dbReference type="Proteomes" id="UP001165060">
    <property type="component" value="Unassembled WGS sequence"/>
</dbReference>
<feature type="compositionally biased region" description="Low complexity" evidence="5">
    <location>
        <begin position="117"/>
        <end position="131"/>
    </location>
</feature>
<dbReference type="PROSITE" id="PS00411">
    <property type="entry name" value="KINESIN_MOTOR_1"/>
    <property type="match status" value="1"/>
</dbReference>
<dbReference type="InterPro" id="IPR036961">
    <property type="entry name" value="Kinesin_motor_dom_sf"/>
</dbReference>
<organism evidence="7 8">
    <name type="scientific">Tetraparma gracilis</name>
    <dbReference type="NCBI Taxonomy" id="2962635"/>
    <lineage>
        <taxon>Eukaryota</taxon>
        <taxon>Sar</taxon>
        <taxon>Stramenopiles</taxon>
        <taxon>Ochrophyta</taxon>
        <taxon>Bolidophyceae</taxon>
        <taxon>Parmales</taxon>
        <taxon>Triparmaceae</taxon>
        <taxon>Tetraparma</taxon>
    </lineage>
</organism>
<feature type="region of interest" description="Disordered" evidence="5">
    <location>
        <begin position="1"/>
        <end position="138"/>
    </location>
</feature>
<feature type="compositionally biased region" description="Low complexity" evidence="5">
    <location>
        <begin position="78"/>
        <end position="97"/>
    </location>
</feature>
<feature type="coiled-coil region" evidence="4">
    <location>
        <begin position="431"/>
        <end position="580"/>
    </location>
</feature>
<sequence>MSSRRALLDSFRARKGNPAALQPSKASNLPAAPKVLGKVARVSSAAAVPPPAPAAPAAPAPAPAAPAAAKPKPKPKPVARASKPSFAAAAAKPSKPAALPPKPVLSSSLPAKKKAAVKAPAPKAARVRAAPKPLPVKARSKLTTAQSVVVRGPASIDLGGGGWSPASSSSAAPSTTSTASTASAAAASPHVSGGMMMMISPPKFSADSPLKPDQIKQAQARDADRKRRTEKMRNEGMLMAFSPPNREAAAAADLKRAKEQERSRQQRAARKQAQTLNFTPGGTMQANGMDLDQTPEELRRMRERIALQEARENPAGEVEEDEKKEEGEEAASSNLIEFLGADMDAEDLDELPAPVADAKTAAPLRIESKQSSEFGRPVAYLSSPSSSSPSNSTPCKLQRARSSSAASTISSYTTSSTSPAVSMTPPPPETFDKAQEQLAETLDALISAEKSNAELTEALKLSVEEKEGLLVALGELENTELNLEKDSAALHEELEGLAAAARGAEEARGAAEEGRGAAEGRVAAKDKELKELRKQVEKMTPLRAQNATLEQHNTTLQDEVEQLKKKLAAMDQHMARERERAGASEAETLETNSTIAALETRVSTVDAQIMVTTNNLNVTKKQLAAAQEDLAAEQAESKRLGGKVGELAKELEGEKGKVEKLQSKIDSGKKAREVEVGQLKTLATQVKKYSAKSEELLVALAGEKSGKSAMAKQLAAAISDKNDALSRVSSFDDREAELVRKLQFMDDVRLKLHNRVMQLTGNIRVFVRVRPSLNHEQEAMQLAINTAKRGVPAPEIPFHFPGVCAAADGIDNTKRLLEMQEPWKDRGGLNPRRKQWRFGFDSVFSPDDDQRIVWEAAEPLVQSAVDGSKVCLFAYGQTGSGKTHTMLGDEQSKGLIFRAVDKVFEAKRAMEEGKESVWKVGLSVEMLEIYNERVNDLMNREGVDLVVNDNEVVGSTKVVVRKVADVKKILDIAQSRRCTKATNSNDTSSRSHMIFTIFFNAINTADEALSRRGRLHVCDLAGSERLNKSGSGNDKDLLKETQAINTSLLTLSNVIEKLQKNEQHVPFRDSKLTYLLQNSLGGDSKTLAVVCCSPNPTSFHESLCSLRFASKVNKVELMKEQTFSA</sequence>
<dbReference type="PRINTS" id="PR00380">
    <property type="entry name" value="KINESINHEAVY"/>
</dbReference>
<dbReference type="InterPro" id="IPR019821">
    <property type="entry name" value="Kinesin_motor_CS"/>
</dbReference>
<feature type="region of interest" description="Disordered" evidence="5">
    <location>
        <begin position="150"/>
        <end position="187"/>
    </location>
</feature>
<keyword evidence="2 3" id="KW-0067">ATP-binding</keyword>
<protein>
    <recommendedName>
        <fullName evidence="6">Kinesin motor domain-containing protein</fullName>
    </recommendedName>
</protein>
<feature type="region of interest" description="Disordered" evidence="5">
    <location>
        <begin position="307"/>
        <end position="428"/>
    </location>
</feature>
<reference evidence="7 8" key="1">
    <citation type="journal article" date="2023" name="Commun. Biol.">
        <title>Genome analysis of Parmales, the sister group of diatoms, reveals the evolutionary specialization of diatoms from phago-mixotrophs to photoautotrophs.</title>
        <authorList>
            <person name="Ban H."/>
            <person name="Sato S."/>
            <person name="Yoshikawa S."/>
            <person name="Yamada K."/>
            <person name="Nakamura Y."/>
            <person name="Ichinomiya M."/>
            <person name="Sato N."/>
            <person name="Blanc-Mathieu R."/>
            <person name="Endo H."/>
            <person name="Kuwata A."/>
            <person name="Ogata H."/>
        </authorList>
    </citation>
    <scope>NUCLEOTIDE SEQUENCE [LARGE SCALE GENOMIC DNA]</scope>
</reference>
<feature type="compositionally biased region" description="Pro residues" evidence="5">
    <location>
        <begin position="48"/>
        <end position="64"/>
    </location>
</feature>
<proteinExistence type="inferred from homology"/>
<feature type="compositionally biased region" description="Basic and acidic residues" evidence="5">
    <location>
        <begin position="219"/>
        <end position="234"/>
    </location>
</feature>
<dbReference type="InterPro" id="IPR027417">
    <property type="entry name" value="P-loop_NTPase"/>
</dbReference>
<feature type="binding site" evidence="3">
    <location>
        <begin position="876"/>
        <end position="883"/>
    </location>
    <ligand>
        <name>ATP</name>
        <dbReference type="ChEBI" id="CHEBI:30616"/>
    </ligand>
</feature>
<evidence type="ECO:0000256" key="5">
    <source>
        <dbReference type="SAM" id="MobiDB-lite"/>
    </source>
</evidence>
<evidence type="ECO:0000256" key="1">
    <source>
        <dbReference type="ARBA" id="ARBA00022741"/>
    </source>
</evidence>
<dbReference type="EMBL" id="BRYB01000261">
    <property type="protein sequence ID" value="GMI26516.1"/>
    <property type="molecule type" value="Genomic_DNA"/>
</dbReference>
<dbReference type="PROSITE" id="PS50067">
    <property type="entry name" value="KINESIN_MOTOR_2"/>
    <property type="match status" value="1"/>
</dbReference>
<feature type="compositionally biased region" description="Low complexity" evidence="5">
    <location>
        <begin position="400"/>
        <end position="422"/>
    </location>
</feature>
<feature type="compositionally biased region" description="Acidic residues" evidence="5">
    <location>
        <begin position="317"/>
        <end position="329"/>
    </location>
</feature>
<evidence type="ECO:0000259" key="6">
    <source>
        <dbReference type="PROSITE" id="PS50067"/>
    </source>
</evidence>
<accession>A0ABQ6MI52</accession>
<evidence type="ECO:0000256" key="2">
    <source>
        <dbReference type="ARBA" id="ARBA00022840"/>
    </source>
</evidence>
<feature type="compositionally biased region" description="Low complexity" evidence="5">
    <location>
        <begin position="38"/>
        <end position="47"/>
    </location>
</feature>
<feature type="compositionally biased region" description="Low complexity" evidence="5">
    <location>
        <begin position="382"/>
        <end position="392"/>
    </location>
</feature>
<dbReference type="InterPro" id="IPR027640">
    <property type="entry name" value="Kinesin-like_fam"/>
</dbReference>
<dbReference type="SUPFAM" id="SSF52540">
    <property type="entry name" value="P-loop containing nucleoside triphosphate hydrolases"/>
    <property type="match status" value="1"/>
</dbReference>
<dbReference type="Pfam" id="PF00225">
    <property type="entry name" value="Kinesin"/>
    <property type="match status" value="1"/>
</dbReference>
<feature type="domain" description="Kinesin motor" evidence="6">
    <location>
        <begin position="762"/>
        <end position="1115"/>
    </location>
</feature>
<evidence type="ECO:0000313" key="8">
    <source>
        <dbReference type="Proteomes" id="UP001165060"/>
    </source>
</evidence>
<feature type="compositionally biased region" description="Low complexity" evidence="5">
    <location>
        <begin position="164"/>
        <end position="187"/>
    </location>
</feature>
<feature type="compositionally biased region" description="Polar residues" evidence="5">
    <location>
        <begin position="275"/>
        <end position="286"/>
    </location>
</feature>
<comment type="similarity">
    <text evidence="3">Belongs to the TRAFAC class myosin-kinesin ATPase superfamily. Kinesin family.</text>
</comment>
<keyword evidence="3" id="KW-0505">Motor protein</keyword>
<keyword evidence="1 3" id="KW-0547">Nucleotide-binding</keyword>
<keyword evidence="8" id="KW-1185">Reference proteome</keyword>
<gene>
    <name evidence="7" type="ORF">TeGR_g4953</name>
</gene>
<feature type="compositionally biased region" description="Basic and acidic residues" evidence="5">
    <location>
        <begin position="253"/>
        <end position="264"/>
    </location>
</feature>
<dbReference type="InterPro" id="IPR001752">
    <property type="entry name" value="Kinesin_motor_dom"/>
</dbReference>
<feature type="coiled-coil region" evidence="4">
    <location>
        <begin position="616"/>
        <end position="664"/>
    </location>
</feature>
<dbReference type="PANTHER" id="PTHR47972:SF28">
    <property type="entry name" value="KINESIN-LIKE PROTEIN KLP-3"/>
    <property type="match status" value="1"/>
</dbReference>
<dbReference type="PANTHER" id="PTHR47972">
    <property type="entry name" value="KINESIN-LIKE PROTEIN KLP-3"/>
    <property type="match status" value="1"/>
</dbReference>
<dbReference type="Gene3D" id="3.40.850.10">
    <property type="entry name" value="Kinesin motor domain"/>
    <property type="match status" value="1"/>
</dbReference>
<feature type="region of interest" description="Disordered" evidence="5">
    <location>
        <begin position="202"/>
        <end position="290"/>
    </location>
</feature>